<dbReference type="Proteomes" id="UP000731907">
    <property type="component" value="Unassembled WGS sequence"/>
</dbReference>
<dbReference type="Pfam" id="PF06568">
    <property type="entry name" value="YjiS-like"/>
    <property type="match status" value="1"/>
</dbReference>
<keyword evidence="3" id="KW-1185">Reference proteome</keyword>
<accession>A0ABS6IY98</accession>
<dbReference type="EMBL" id="JAAATX020000001">
    <property type="protein sequence ID" value="MBU9696295.1"/>
    <property type="molecule type" value="Genomic_DNA"/>
</dbReference>
<name>A0ABS6IY98_9RHOB</name>
<dbReference type="RefSeq" id="WP_161760225.1">
    <property type="nucleotide sequence ID" value="NZ_JAAATX020000001.1"/>
</dbReference>
<reference evidence="2 3" key="1">
    <citation type="submission" date="2021-06" db="EMBL/GenBank/DDBJ databases">
        <title>Rhodobacteraceae bacterium strain HSP-20.</title>
        <authorList>
            <person name="Chen W.-M."/>
        </authorList>
    </citation>
    <scope>NUCLEOTIDE SEQUENCE [LARGE SCALE GENOMIC DNA]</scope>
    <source>
        <strain evidence="2 3">HSP-20</strain>
    </source>
</reference>
<organism evidence="2 3">
    <name type="scientific">Paragemmobacter amnigenus</name>
    <dbReference type="NCBI Taxonomy" id="2852097"/>
    <lineage>
        <taxon>Bacteria</taxon>
        <taxon>Pseudomonadati</taxon>
        <taxon>Pseudomonadota</taxon>
        <taxon>Alphaproteobacteria</taxon>
        <taxon>Rhodobacterales</taxon>
        <taxon>Paracoccaceae</taxon>
        <taxon>Paragemmobacter</taxon>
    </lineage>
</organism>
<protein>
    <submittedName>
        <fullName evidence="2">DUF1127 domain-containing protein</fullName>
    </submittedName>
</protein>
<gene>
    <name evidence="2" type="ORF">GU927_000395</name>
</gene>
<feature type="domain" description="YjiS-like" evidence="1">
    <location>
        <begin position="24"/>
        <end position="55"/>
    </location>
</feature>
<proteinExistence type="predicted"/>
<evidence type="ECO:0000259" key="1">
    <source>
        <dbReference type="Pfam" id="PF06568"/>
    </source>
</evidence>
<comment type="caution">
    <text evidence="2">The sequence shown here is derived from an EMBL/GenBank/DDBJ whole genome shotgun (WGS) entry which is preliminary data.</text>
</comment>
<sequence>MSSRTAYAALPVTLPPLSRALVSLALAVARWEDRRRTRSALARLDSHILADIGLTSAAAQVECRKPFWRD</sequence>
<dbReference type="InterPro" id="IPR009506">
    <property type="entry name" value="YjiS-like"/>
</dbReference>
<evidence type="ECO:0000313" key="2">
    <source>
        <dbReference type="EMBL" id="MBU9696295.1"/>
    </source>
</evidence>
<evidence type="ECO:0000313" key="3">
    <source>
        <dbReference type="Proteomes" id="UP000731907"/>
    </source>
</evidence>